<evidence type="ECO:0000313" key="2">
    <source>
        <dbReference type="Proteomes" id="UP000030012"/>
    </source>
</evidence>
<name>A0A0A0I0T8_CLONO</name>
<dbReference type="AlphaFoldDB" id="A0A0A0I0T8"/>
<reference evidence="1 2" key="1">
    <citation type="submission" date="2014-01" db="EMBL/GenBank/DDBJ databases">
        <title>Plasmidome dynamics in the species complex Clostridium novyi sensu lato converts strains of independent lineages into distinctly different pathogens.</title>
        <authorList>
            <person name="Skarin H."/>
            <person name="Segerman B."/>
        </authorList>
    </citation>
    <scope>NUCLEOTIDE SEQUENCE [LARGE SCALE GENOMIC DNA]</scope>
    <source>
        <strain evidence="1 2">4552</strain>
    </source>
</reference>
<sequence>NKYVLEELNEFSKFILDISNFYFDLPFKVFVSLGKKFSYKYPEIYKKIAENIPIKLSDDINDDKMLFSIGEFYKDFIKSSIWNNKTDNNKEKKFLLLEAEKYYNKMSKQNDFQTTSIVGFYILASNPKEALKRSKAVKNKNEPFIYYYMSQAYEMLFKQDKQDNFIENALNNINKSIELSKSIDRFKKYISTFYRQKARILSLINAEKCRTYYLKAIKSTNVEKFKDQLKMELKNFEQNF</sequence>
<proteinExistence type="predicted"/>
<organism evidence="1 2">
    <name type="scientific">Clostridium novyi A str. 4552</name>
    <dbReference type="NCBI Taxonomy" id="1444289"/>
    <lineage>
        <taxon>Bacteria</taxon>
        <taxon>Bacillati</taxon>
        <taxon>Bacillota</taxon>
        <taxon>Clostridia</taxon>
        <taxon>Eubacteriales</taxon>
        <taxon>Clostridiaceae</taxon>
        <taxon>Clostridium</taxon>
    </lineage>
</organism>
<dbReference type="EMBL" id="JENJ01000079">
    <property type="protein sequence ID" value="KGM94258.1"/>
    <property type="molecule type" value="Genomic_DNA"/>
</dbReference>
<protein>
    <submittedName>
        <fullName evidence="1">Uncharacterized protein</fullName>
    </submittedName>
</protein>
<feature type="non-terminal residue" evidence="1">
    <location>
        <position position="1"/>
    </location>
</feature>
<gene>
    <name evidence="1" type="ORF">Z968_11940</name>
</gene>
<accession>A0A0A0I0T8</accession>
<evidence type="ECO:0000313" key="1">
    <source>
        <dbReference type="EMBL" id="KGM94258.1"/>
    </source>
</evidence>
<dbReference type="RefSeq" id="WP_039256221.1">
    <property type="nucleotide sequence ID" value="NZ_JENJ01000079.1"/>
</dbReference>
<dbReference type="Proteomes" id="UP000030012">
    <property type="component" value="Unassembled WGS sequence"/>
</dbReference>
<comment type="caution">
    <text evidence="1">The sequence shown here is derived from an EMBL/GenBank/DDBJ whole genome shotgun (WGS) entry which is preliminary data.</text>
</comment>